<evidence type="ECO:0000256" key="1">
    <source>
        <dbReference type="ARBA" id="ARBA00004245"/>
    </source>
</evidence>
<dbReference type="GO" id="GO:0008017">
    <property type="term" value="F:microtubule binding"/>
    <property type="evidence" value="ECO:0007669"/>
    <property type="project" value="TreeGrafter"/>
</dbReference>
<dbReference type="InterPro" id="IPR027267">
    <property type="entry name" value="AH/BAR_dom_sf"/>
</dbReference>
<dbReference type="PANTHER" id="PTHR23065:SF7">
    <property type="entry name" value="NOSTRIN, ISOFORM H"/>
    <property type="match status" value="1"/>
</dbReference>
<evidence type="ECO:0000259" key="11">
    <source>
        <dbReference type="PROSITE" id="PS50002"/>
    </source>
</evidence>
<evidence type="ECO:0000256" key="3">
    <source>
        <dbReference type="ARBA" id="ARBA00022490"/>
    </source>
</evidence>
<dbReference type="Proteomes" id="UP001344447">
    <property type="component" value="Unassembled WGS sequence"/>
</dbReference>
<dbReference type="PROSITE" id="PS51741">
    <property type="entry name" value="F_BAR"/>
    <property type="match status" value="1"/>
</dbReference>
<reference evidence="13 14" key="1">
    <citation type="submission" date="2023-11" db="EMBL/GenBank/DDBJ databases">
        <title>Dfirmibasis_genome.</title>
        <authorList>
            <person name="Edelbroek B."/>
            <person name="Kjellin J."/>
            <person name="Jerlstrom-Hultqvist J."/>
            <person name="Soderbom F."/>
        </authorList>
    </citation>
    <scope>NUCLEOTIDE SEQUENCE [LARGE SCALE GENOMIC DNA]</scope>
    <source>
        <strain evidence="13 14">TNS-C-14</strain>
    </source>
</reference>
<keyword evidence="6" id="KW-0206">Cytoskeleton</keyword>
<comment type="subcellular location">
    <subcellularLocation>
        <location evidence="1">Cytoplasm</location>
        <location evidence="1">Cytoskeleton</location>
    </subcellularLocation>
</comment>
<evidence type="ECO:0000313" key="13">
    <source>
        <dbReference type="EMBL" id="KAK5574724.1"/>
    </source>
</evidence>
<evidence type="ECO:0000256" key="4">
    <source>
        <dbReference type="ARBA" id="ARBA00022553"/>
    </source>
</evidence>
<dbReference type="SUPFAM" id="SSF50044">
    <property type="entry name" value="SH3-domain"/>
    <property type="match status" value="1"/>
</dbReference>
<feature type="domain" description="F-BAR" evidence="12">
    <location>
        <begin position="1"/>
        <end position="262"/>
    </location>
</feature>
<dbReference type="Gene3D" id="6.10.140.470">
    <property type="match status" value="1"/>
</dbReference>
<dbReference type="Pfam" id="PF14604">
    <property type="entry name" value="SH3_9"/>
    <property type="match status" value="1"/>
</dbReference>
<dbReference type="PROSITE" id="PS50002">
    <property type="entry name" value="SH3"/>
    <property type="match status" value="1"/>
</dbReference>
<keyword evidence="3" id="KW-0963">Cytoplasm</keyword>
<name>A0AAN7TKU7_9MYCE</name>
<feature type="compositionally biased region" description="Polar residues" evidence="10">
    <location>
        <begin position="293"/>
        <end position="311"/>
    </location>
</feature>
<comment type="caution">
    <text evidence="13">The sequence shown here is derived from an EMBL/GenBank/DDBJ whole genome shotgun (WGS) entry which is preliminary data.</text>
</comment>
<feature type="region of interest" description="Disordered" evidence="10">
    <location>
        <begin position="287"/>
        <end position="311"/>
    </location>
</feature>
<dbReference type="GO" id="GO:0016050">
    <property type="term" value="P:vesicle organization"/>
    <property type="evidence" value="ECO:0007669"/>
    <property type="project" value="TreeGrafter"/>
</dbReference>
<dbReference type="GO" id="GO:0005737">
    <property type="term" value="C:cytoplasm"/>
    <property type="evidence" value="ECO:0007669"/>
    <property type="project" value="TreeGrafter"/>
</dbReference>
<dbReference type="GO" id="GO:0031982">
    <property type="term" value="C:vesicle"/>
    <property type="evidence" value="ECO:0007669"/>
    <property type="project" value="TreeGrafter"/>
</dbReference>
<dbReference type="PANTHER" id="PTHR23065">
    <property type="entry name" value="PROLINE-SERINE-THREONINE PHOSPHATASE INTERACTING PROTEIN 1"/>
    <property type="match status" value="1"/>
</dbReference>
<dbReference type="Pfam" id="PF00611">
    <property type="entry name" value="FCH"/>
    <property type="match status" value="1"/>
</dbReference>
<proteinExistence type="predicted"/>
<dbReference type="GO" id="GO:0030041">
    <property type="term" value="P:actin filament polymerization"/>
    <property type="evidence" value="ECO:0007669"/>
    <property type="project" value="TreeGrafter"/>
</dbReference>
<keyword evidence="5 8" id="KW-0175">Coiled coil</keyword>
<evidence type="ECO:0000256" key="5">
    <source>
        <dbReference type="ARBA" id="ARBA00023054"/>
    </source>
</evidence>
<dbReference type="Gene3D" id="1.20.1270.60">
    <property type="entry name" value="Arfaptin homology (AH) domain/BAR domain"/>
    <property type="match status" value="1"/>
</dbReference>
<sequence>MSYSTDLLDGFETLYKRTEGVLKCNQEMSNFFKKLSVLEADYSKALLKLVKSTGQKKLISNPFLDGSLKESWKISLNELELVGNQHLVFSNLNNDLSQGIEKMVKDKENIRKKLTSDGQKLTKDIKAQVEINQKAKLNYHKLSKEAEVAHTLLSKGQADPKMKQDKVSQLSSKASQASEKAQQADMEYREILNATNIKQDEYYNTDMPTLLKEFQAFEEDRIIQSKDSMEKLAIFVKEIPPVVQHAFEGIEKGAQQIDKDADIRQWVSENRTGVTVPAHIEYQGFEGEGVSSGAGNNTTSSPSNFRVGTYKPPTTQIKEWGLTSKDQSLSSTEKIAKLEQQHQEISQSIRSEVQARSGIEKLIQFYANDPKEQKKAEGELAEADKKIHTLKESQKLITAQLEELGKTNLSGSNSGADLSNSNGAGGSTGGATRVVRVKGLYDYDATCDTELSFREGDILTVTEQDSSGWWYAELAQSVNPSASIGALGFIPANFVDIIDA</sequence>
<evidence type="ECO:0000313" key="14">
    <source>
        <dbReference type="Proteomes" id="UP001344447"/>
    </source>
</evidence>
<dbReference type="InterPro" id="IPR036028">
    <property type="entry name" value="SH3-like_dom_sf"/>
</dbReference>
<dbReference type="FunFam" id="1.20.1270.60:FF:000060">
    <property type="entry name" value="Actin polymerization protein Bzz1"/>
    <property type="match status" value="1"/>
</dbReference>
<dbReference type="EMBL" id="JAVFKY010000006">
    <property type="protein sequence ID" value="KAK5574724.1"/>
    <property type="molecule type" value="Genomic_DNA"/>
</dbReference>
<evidence type="ECO:0000256" key="6">
    <source>
        <dbReference type="ARBA" id="ARBA00023212"/>
    </source>
</evidence>
<evidence type="ECO:0000256" key="9">
    <source>
        <dbReference type="SAM" id="Coils"/>
    </source>
</evidence>
<evidence type="ECO:0000259" key="12">
    <source>
        <dbReference type="PROSITE" id="PS51741"/>
    </source>
</evidence>
<dbReference type="InterPro" id="IPR001452">
    <property type="entry name" value="SH3_domain"/>
</dbReference>
<dbReference type="GO" id="GO:0042330">
    <property type="term" value="P:taxis"/>
    <property type="evidence" value="ECO:0007669"/>
    <property type="project" value="UniProtKB-ARBA"/>
</dbReference>
<keyword evidence="4" id="KW-0597">Phosphoprotein</keyword>
<dbReference type="InterPro" id="IPR001060">
    <property type="entry name" value="FCH_dom"/>
</dbReference>
<feature type="coiled-coil region" evidence="9">
    <location>
        <begin position="335"/>
        <end position="393"/>
    </location>
</feature>
<keyword evidence="2 7" id="KW-0728">SH3 domain</keyword>
<organism evidence="13 14">
    <name type="scientific">Dictyostelium firmibasis</name>
    <dbReference type="NCBI Taxonomy" id="79012"/>
    <lineage>
        <taxon>Eukaryota</taxon>
        <taxon>Amoebozoa</taxon>
        <taxon>Evosea</taxon>
        <taxon>Eumycetozoa</taxon>
        <taxon>Dictyostelia</taxon>
        <taxon>Dictyosteliales</taxon>
        <taxon>Dictyosteliaceae</taxon>
        <taxon>Dictyostelium</taxon>
    </lineage>
</organism>
<evidence type="ECO:0000256" key="7">
    <source>
        <dbReference type="PROSITE-ProRule" id="PRU00192"/>
    </source>
</evidence>
<dbReference type="InterPro" id="IPR036274">
    <property type="entry name" value="HR1_rpt_sf"/>
</dbReference>
<evidence type="ECO:0008006" key="15">
    <source>
        <dbReference type="Google" id="ProtNLM"/>
    </source>
</evidence>
<dbReference type="PRINTS" id="PR00452">
    <property type="entry name" value="SH3DOMAIN"/>
</dbReference>
<dbReference type="SMART" id="SM00055">
    <property type="entry name" value="FCH"/>
    <property type="match status" value="1"/>
</dbReference>
<dbReference type="Gene3D" id="2.30.30.40">
    <property type="entry name" value="SH3 Domains"/>
    <property type="match status" value="1"/>
</dbReference>
<evidence type="ECO:0000256" key="8">
    <source>
        <dbReference type="PROSITE-ProRule" id="PRU01077"/>
    </source>
</evidence>
<dbReference type="AlphaFoldDB" id="A0AAN7TKU7"/>
<evidence type="ECO:0000256" key="2">
    <source>
        <dbReference type="ARBA" id="ARBA00022443"/>
    </source>
</evidence>
<dbReference type="GO" id="GO:0005886">
    <property type="term" value="C:plasma membrane"/>
    <property type="evidence" value="ECO:0007669"/>
    <property type="project" value="TreeGrafter"/>
</dbReference>
<accession>A0AAN7TKU7</accession>
<feature type="region of interest" description="Disordered" evidence="10">
    <location>
        <begin position="153"/>
        <end position="182"/>
    </location>
</feature>
<feature type="domain" description="SH3" evidence="11">
    <location>
        <begin position="432"/>
        <end position="500"/>
    </location>
</feature>
<protein>
    <recommendedName>
        <fullName evidence="15">SH3 domain-containing protein</fullName>
    </recommendedName>
</protein>
<feature type="compositionally biased region" description="Low complexity" evidence="10">
    <location>
        <begin position="168"/>
        <end position="182"/>
    </location>
</feature>
<evidence type="ECO:0000256" key="10">
    <source>
        <dbReference type="SAM" id="MobiDB-lite"/>
    </source>
</evidence>
<keyword evidence="14" id="KW-1185">Reference proteome</keyword>
<dbReference type="SUPFAM" id="SSF46585">
    <property type="entry name" value="HR1 repeat"/>
    <property type="match status" value="1"/>
</dbReference>
<gene>
    <name evidence="13" type="ORF">RB653_009977</name>
</gene>
<dbReference type="SMART" id="SM00326">
    <property type="entry name" value="SH3"/>
    <property type="match status" value="1"/>
</dbReference>
<dbReference type="SUPFAM" id="SSF103657">
    <property type="entry name" value="BAR/IMD domain-like"/>
    <property type="match status" value="1"/>
</dbReference>
<dbReference type="InterPro" id="IPR031160">
    <property type="entry name" value="F_BAR_dom"/>
</dbReference>
<dbReference type="CDD" id="cd00174">
    <property type="entry name" value="SH3"/>
    <property type="match status" value="1"/>
</dbReference>